<dbReference type="Proteomes" id="UP001620234">
    <property type="component" value="Unassembled WGS sequence"/>
</dbReference>
<comment type="similarity">
    <text evidence="1 4">Belongs to the UreD family.</text>
</comment>
<dbReference type="HAMAP" id="MF_01384">
    <property type="entry name" value="UreD"/>
    <property type="match status" value="1"/>
</dbReference>
<evidence type="ECO:0000256" key="2">
    <source>
        <dbReference type="ARBA" id="ARBA00022988"/>
    </source>
</evidence>
<protein>
    <recommendedName>
        <fullName evidence="4">Urease accessory protein UreD</fullName>
    </recommendedName>
</protein>
<evidence type="ECO:0000256" key="3">
    <source>
        <dbReference type="ARBA" id="ARBA00023186"/>
    </source>
</evidence>
<organism evidence="5 6">
    <name type="scientific">Psychrobacter namhaensis</name>
    <dbReference type="NCBI Taxonomy" id="292734"/>
    <lineage>
        <taxon>Bacteria</taxon>
        <taxon>Pseudomonadati</taxon>
        <taxon>Pseudomonadota</taxon>
        <taxon>Gammaproteobacteria</taxon>
        <taxon>Moraxellales</taxon>
        <taxon>Moraxellaceae</taxon>
        <taxon>Psychrobacter</taxon>
    </lineage>
</organism>
<reference evidence="5 6" key="1">
    <citation type="submission" date="2024-11" db="EMBL/GenBank/DDBJ databases">
        <title>The Natural Products Discovery Center: Release of the First 8490 Sequenced Strains for Exploring Actinobacteria Biosynthetic Diversity.</title>
        <authorList>
            <person name="Kalkreuter E."/>
            <person name="Kautsar S.A."/>
            <person name="Yang D."/>
            <person name="Bader C.D."/>
            <person name="Teijaro C.N."/>
            <person name="Fluegel L."/>
            <person name="Davis C.M."/>
            <person name="Simpson J.R."/>
            <person name="Lauterbach L."/>
            <person name="Steele A.D."/>
            <person name="Gui C."/>
            <person name="Meng S."/>
            <person name="Li G."/>
            <person name="Viehrig K."/>
            <person name="Ye F."/>
            <person name="Su P."/>
            <person name="Kiefer A.F."/>
            <person name="Nichols A."/>
            <person name="Cepeda A.J."/>
            <person name="Yan W."/>
            <person name="Fan B."/>
            <person name="Jiang Y."/>
            <person name="Adhikari A."/>
            <person name="Zheng C.-J."/>
            <person name="Schuster L."/>
            <person name="Cowan T.M."/>
            <person name="Smanski M.J."/>
            <person name="Chevrette M.G."/>
            <person name="De Carvalho L.P.S."/>
            <person name="Shen B."/>
        </authorList>
    </citation>
    <scope>NUCLEOTIDE SEQUENCE [LARGE SCALE GENOMIC DNA]</scope>
    <source>
        <strain evidence="5 6">NPDC077433</strain>
    </source>
</reference>
<sequence length="364" mass="40811">MSWASSLALSFDAVKRTDTANSMTATGLKTRLYHRKHTGALMVQRPLYPEPSIQQEICHILMLYPPAGIAGGDTLTIDLRLDQDSHAVITTPGAGKWYGKDSVSQKTKRLSRHSEPQLNLDANAALEGEAIIDDTEAVQLCGAQDDTSTYASQDVQATLAAHAHLEWLPQESIIYNDANMHATSRFDLKDSSSLMTWEISVFGRQAYDEQFLQGYYHTGLNIYREGKVIVAERVAQPAQSRWFTSHLGLAGQHIYGSFWAVPSLSKLSDNYARSASQTTQSTKAAQATTKQALTYYLDNTVVTLRQVIAQAELPVYCTHNCQAVNVRYIGSDVRGCFEAFYQLREVLREHWWQLEPCRPRIWDT</sequence>
<dbReference type="EMBL" id="JBJDPD010000015">
    <property type="protein sequence ID" value="MFK4001461.1"/>
    <property type="molecule type" value="Genomic_DNA"/>
</dbReference>
<keyword evidence="3 4" id="KW-0143">Chaperone</keyword>
<comment type="caution">
    <text evidence="5">The sequence shown here is derived from an EMBL/GenBank/DDBJ whole genome shotgun (WGS) entry which is preliminary data.</text>
</comment>
<keyword evidence="4" id="KW-0963">Cytoplasm</keyword>
<dbReference type="InterPro" id="IPR002669">
    <property type="entry name" value="UreD"/>
</dbReference>
<name>A0ABW8L970_9GAMM</name>
<evidence type="ECO:0000313" key="5">
    <source>
        <dbReference type="EMBL" id="MFK4001461.1"/>
    </source>
</evidence>
<evidence type="ECO:0000313" key="6">
    <source>
        <dbReference type="Proteomes" id="UP001620234"/>
    </source>
</evidence>
<keyword evidence="2 4" id="KW-0996">Nickel insertion</keyword>
<comment type="function">
    <text evidence="4">Required for maturation of urease via the functional incorporation of the urease nickel metallocenter.</text>
</comment>
<keyword evidence="6" id="KW-1185">Reference proteome</keyword>
<comment type="subunit">
    <text evidence="4">UreD, UreF and UreG form a complex that acts as a GTP-hydrolysis-dependent molecular chaperone, activating the urease apoprotein by helping to assemble the nickel containing metallocenter of UreC. The UreE protein probably delivers the nickel.</text>
</comment>
<evidence type="ECO:0000256" key="4">
    <source>
        <dbReference type="HAMAP-Rule" id="MF_01384"/>
    </source>
</evidence>
<evidence type="ECO:0000256" key="1">
    <source>
        <dbReference type="ARBA" id="ARBA00007177"/>
    </source>
</evidence>
<dbReference type="RefSeq" id="WP_404672203.1">
    <property type="nucleotide sequence ID" value="NZ_JBJDPD010000015.1"/>
</dbReference>
<proteinExistence type="inferred from homology"/>
<dbReference type="PANTHER" id="PTHR33643">
    <property type="entry name" value="UREASE ACCESSORY PROTEIN D"/>
    <property type="match status" value="1"/>
</dbReference>
<dbReference type="PANTHER" id="PTHR33643:SF1">
    <property type="entry name" value="UREASE ACCESSORY PROTEIN D"/>
    <property type="match status" value="1"/>
</dbReference>
<dbReference type="Pfam" id="PF01774">
    <property type="entry name" value="UreD"/>
    <property type="match status" value="2"/>
</dbReference>
<comment type="subcellular location">
    <subcellularLocation>
        <location evidence="4">Cytoplasm</location>
    </subcellularLocation>
</comment>
<accession>A0ABW8L970</accession>
<gene>
    <name evidence="4" type="primary">ureD</name>
    <name evidence="5" type="ORF">ACI2I3_08960</name>
</gene>